<proteinExistence type="predicted"/>
<dbReference type="InterPro" id="IPR029045">
    <property type="entry name" value="ClpP/crotonase-like_dom_sf"/>
</dbReference>
<dbReference type="SUPFAM" id="SSF52096">
    <property type="entry name" value="ClpP/crotonase"/>
    <property type="match status" value="1"/>
</dbReference>
<organism evidence="1 2">
    <name type="scientific">Labrys monachus</name>
    <dbReference type="NCBI Taxonomy" id="217067"/>
    <lineage>
        <taxon>Bacteria</taxon>
        <taxon>Pseudomonadati</taxon>
        <taxon>Pseudomonadota</taxon>
        <taxon>Alphaproteobacteria</taxon>
        <taxon>Hyphomicrobiales</taxon>
        <taxon>Xanthobacteraceae</taxon>
        <taxon>Labrys</taxon>
    </lineage>
</organism>
<dbReference type="EMBL" id="JAUSVK010000001">
    <property type="protein sequence ID" value="MDQ0395154.1"/>
    <property type="molecule type" value="Genomic_DNA"/>
</dbReference>
<keyword evidence="2" id="KW-1185">Reference proteome</keyword>
<dbReference type="RefSeq" id="WP_307433571.1">
    <property type="nucleotide sequence ID" value="NZ_JAUSVK010000001.1"/>
</dbReference>
<evidence type="ECO:0000313" key="1">
    <source>
        <dbReference type="EMBL" id="MDQ0395154.1"/>
    </source>
</evidence>
<protein>
    <submittedName>
        <fullName evidence="1">Uncharacterized protein</fullName>
    </submittedName>
</protein>
<comment type="caution">
    <text evidence="1">The sequence shown here is derived from an EMBL/GenBank/DDBJ whole genome shotgun (WGS) entry which is preliminary data.</text>
</comment>
<dbReference type="Proteomes" id="UP001237448">
    <property type="component" value="Unassembled WGS sequence"/>
</dbReference>
<evidence type="ECO:0000313" key="2">
    <source>
        <dbReference type="Proteomes" id="UP001237448"/>
    </source>
</evidence>
<reference evidence="1 2" key="1">
    <citation type="submission" date="2023-07" db="EMBL/GenBank/DDBJ databases">
        <title>Genomic Encyclopedia of Type Strains, Phase IV (KMG-IV): sequencing the most valuable type-strain genomes for metagenomic binning, comparative biology and taxonomic classification.</title>
        <authorList>
            <person name="Goeker M."/>
        </authorList>
    </citation>
    <scope>NUCLEOTIDE SEQUENCE [LARGE SCALE GENOMIC DNA]</scope>
    <source>
        <strain evidence="1 2">DSM 5896</strain>
    </source>
</reference>
<name>A0ABU0FKL7_9HYPH</name>
<sequence length="384" mass="40101">MHFSIAASGKDCPGCVIVNASGEIVDDTSRDFADFVSQNRLDGVLPPEPAASGAPKVIIAFESVGGKVQSALIIGRRIRKAGWITVVGQAYVTREGTFLTDAGCYSACTMVMLGGVDRLAVPGSKIGVHQFSPQFGDGETFDAQEMSQIVRDYGREVVSVYDFVRTMGVDQDFFLATLRTPFNSLDVLPESQWVSTGIATAVLPRTSGDVPVGAVLDAAAHAGSPALTVTATPAVARPPLAPDRVSTGAWTVSRAEGKAASAQFTSDDLRLSLACTDKTTARLDLSFKDLAPLDLERLRAAAFSAKTLKFADRRLSIDDIGAPAHGEQSLAAQVDIRDVEAIPASDAFTLAVLNKAGEPVGRATTVPTAGIGKAILDAMSACGA</sequence>
<dbReference type="Gene3D" id="3.90.226.10">
    <property type="entry name" value="2-enoyl-CoA Hydratase, Chain A, domain 1"/>
    <property type="match status" value="1"/>
</dbReference>
<gene>
    <name evidence="1" type="ORF">J3R73_004946</name>
</gene>
<accession>A0ABU0FKL7</accession>